<dbReference type="RefSeq" id="WP_070732762.1">
    <property type="nucleotide sequence ID" value="NZ_MDZC01000023.1"/>
</dbReference>
<dbReference type="EMBL" id="MDZC01000023">
    <property type="protein sequence ID" value="OGX87992.1"/>
    <property type="molecule type" value="Genomic_DNA"/>
</dbReference>
<dbReference type="Proteomes" id="UP000177791">
    <property type="component" value="Unassembled WGS sequence"/>
</dbReference>
<feature type="region of interest" description="Disordered" evidence="1">
    <location>
        <begin position="105"/>
        <end position="223"/>
    </location>
</feature>
<feature type="compositionally biased region" description="Basic and acidic residues" evidence="1">
    <location>
        <begin position="184"/>
        <end position="214"/>
    </location>
</feature>
<dbReference type="OrthoDB" id="799522at2"/>
<dbReference type="STRING" id="1908236.BEN48_10495"/>
<proteinExistence type="predicted"/>
<evidence type="ECO:0000313" key="3">
    <source>
        <dbReference type="EMBL" id="OGX87992.1"/>
    </source>
</evidence>
<name>A0A1G1TAV4_9BACT</name>
<reference evidence="3 4" key="1">
    <citation type="submission" date="2016-08" db="EMBL/GenBank/DDBJ databases">
        <title>Hymenobacter coccineus sp. nov., Hymenobacter lapidarius sp. nov. and Hymenobacter glacialis sp. nov., isolated from Antarctic soil.</title>
        <authorList>
            <person name="Sedlacek I."/>
            <person name="Kralova S."/>
            <person name="Kyrova K."/>
            <person name="Maslanova I."/>
            <person name="Stankova E."/>
            <person name="Vrbovska V."/>
            <person name="Nemec M."/>
            <person name="Bartak M."/>
            <person name="Svec P."/>
            <person name="Busse H.-J."/>
            <person name="Pantucek R."/>
        </authorList>
    </citation>
    <scope>NUCLEOTIDE SEQUENCE [LARGE SCALE GENOMIC DNA]</scope>
    <source>
        <strain evidence="3 4">CCM 8648</strain>
    </source>
</reference>
<gene>
    <name evidence="3" type="ORF">BEN48_10495</name>
</gene>
<feature type="compositionally biased region" description="Basic and acidic residues" evidence="1">
    <location>
        <begin position="150"/>
        <end position="170"/>
    </location>
</feature>
<sequence length="223" mass="25398">MKNLLIALRFAFIAVVALAVAPAAHAQVNVNVAPPSWGPAVASGQQYYYIPETNGFYDVPARQYVVRRDGRWIRTSNLSGYDTRNFHPVVVDYVGDQPWSRYDEYRTRFPRGGNPSNGALPPGQAKKQGYRSNPSNGGLPPGQAKKQYRGRNDDRNRDYDRDRDYGRNRNGDVLPGVRTPRVRLPNDRRDDDRRYEQRDKHDDHGKYKDHDKGKGKGKGKGKK</sequence>
<evidence type="ECO:0000313" key="4">
    <source>
        <dbReference type="Proteomes" id="UP000177791"/>
    </source>
</evidence>
<accession>A0A1G1TAV4</accession>
<dbReference type="AlphaFoldDB" id="A0A1G1TAV4"/>
<feature type="signal peptide" evidence="2">
    <location>
        <begin position="1"/>
        <end position="26"/>
    </location>
</feature>
<evidence type="ECO:0000256" key="2">
    <source>
        <dbReference type="SAM" id="SignalP"/>
    </source>
</evidence>
<organism evidence="3 4">
    <name type="scientific">Hymenobacter glacialis</name>
    <dbReference type="NCBI Taxonomy" id="1908236"/>
    <lineage>
        <taxon>Bacteria</taxon>
        <taxon>Pseudomonadati</taxon>
        <taxon>Bacteroidota</taxon>
        <taxon>Cytophagia</taxon>
        <taxon>Cytophagales</taxon>
        <taxon>Hymenobacteraceae</taxon>
        <taxon>Hymenobacter</taxon>
    </lineage>
</organism>
<keyword evidence="2" id="KW-0732">Signal</keyword>
<protein>
    <submittedName>
        <fullName evidence="3">Uncharacterized protein</fullName>
    </submittedName>
</protein>
<keyword evidence="4" id="KW-1185">Reference proteome</keyword>
<comment type="caution">
    <text evidence="3">The sequence shown here is derived from an EMBL/GenBank/DDBJ whole genome shotgun (WGS) entry which is preliminary data.</text>
</comment>
<evidence type="ECO:0000256" key="1">
    <source>
        <dbReference type="SAM" id="MobiDB-lite"/>
    </source>
</evidence>
<feature type="chain" id="PRO_5009579212" evidence="2">
    <location>
        <begin position="27"/>
        <end position="223"/>
    </location>
</feature>